<sequence>MYKTNNKNKIKTVNRNFKKFHNIFHRLIFKYYYRNAKTLQKMENMALIDVFINSLEN</sequence>
<reference evidence="1 2" key="1">
    <citation type="journal article" date="2023" name="Microbiol. Resour. Announc.">
        <title>Complete Genome of 'Candidatus Phytoplasma rubi' RS, a Phytopathogenic Bacterium Associated with Rubus Stunt Disease.</title>
        <authorList>
            <person name="Duckeck D."/>
            <person name="Zubert C."/>
            <person name="Bohm J.W."/>
            <person name="Carminati G."/>
            <person name="Schneider B."/>
            <person name="Kube M."/>
        </authorList>
    </citation>
    <scope>NUCLEOTIDE SEQUENCE [LARGE SCALE GENOMIC DNA]</scope>
    <source>
        <strain evidence="1 2">RS</strain>
    </source>
</reference>
<keyword evidence="2" id="KW-1185">Reference proteome</keyword>
<accession>A0ABY7BR40</accession>
<dbReference type="RefSeq" id="WP_268850034.1">
    <property type="nucleotide sequence ID" value="NZ_CP114006.1"/>
</dbReference>
<gene>
    <name evidence="1" type="ORF">RS022_02280</name>
</gene>
<protein>
    <submittedName>
        <fullName evidence="1">Uncharacterized protein</fullName>
    </submittedName>
</protein>
<dbReference type="Proteomes" id="UP001164727">
    <property type="component" value="Chromosome"/>
</dbReference>
<name>A0ABY7BR40_9MOLU</name>
<dbReference type="EMBL" id="CP114006">
    <property type="protein sequence ID" value="WAN63193.1"/>
    <property type="molecule type" value="Genomic_DNA"/>
</dbReference>
<proteinExistence type="predicted"/>
<organism evidence="1 2">
    <name type="scientific">Candidatus Phytoplasma rubi</name>
    <dbReference type="NCBI Taxonomy" id="399025"/>
    <lineage>
        <taxon>Bacteria</taxon>
        <taxon>Bacillati</taxon>
        <taxon>Mycoplasmatota</taxon>
        <taxon>Mollicutes</taxon>
        <taxon>Acholeplasmatales</taxon>
        <taxon>Acholeplasmataceae</taxon>
        <taxon>Candidatus Phytoplasma</taxon>
        <taxon>16SrV (Elm yellows group)</taxon>
    </lineage>
</organism>
<evidence type="ECO:0000313" key="2">
    <source>
        <dbReference type="Proteomes" id="UP001164727"/>
    </source>
</evidence>
<evidence type="ECO:0000313" key="1">
    <source>
        <dbReference type="EMBL" id="WAN63193.1"/>
    </source>
</evidence>